<dbReference type="WBParaSite" id="HDID_0000496601-mRNA-1">
    <property type="protein sequence ID" value="HDID_0000496601-mRNA-1"/>
    <property type="gene ID" value="HDID_0000496601"/>
</dbReference>
<dbReference type="EMBL" id="UYSG01002182">
    <property type="protein sequence ID" value="VDL57282.1"/>
    <property type="molecule type" value="Genomic_DNA"/>
</dbReference>
<organism evidence="3">
    <name type="scientific">Hymenolepis diminuta</name>
    <name type="common">Rat tapeworm</name>
    <dbReference type="NCBI Taxonomy" id="6216"/>
    <lineage>
        <taxon>Eukaryota</taxon>
        <taxon>Metazoa</taxon>
        <taxon>Spiralia</taxon>
        <taxon>Lophotrochozoa</taxon>
        <taxon>Platyhelminthes</taxon>
        <taxon>Cestoda</taxon>
        <taxon>Eucestoda</taxon>
        <taxon>Cyclophyllidea</taxon>
        <taxon>Hymenolepididae</taxon>
        <taxon>Hymenolepis</taxon>
    </lineage>
</organism>
<sequence>MLKLRRTQKTENFVSTYRYILEVPESHCYLPMEIILKNRMQLAFNWSYLDNLVSTHGVHESYELSPVSSSSGLFPL</sequence>
<dbReference type="Proteomes" id="UP000274504">
    <property type="component" value="Unassembled WGS sequence"/>
</dbReference>
<accession>A0A0R3SJ51</accession>
<evidence type="ECO:0000313" key="1">
    <source>
        <dbReference type="EMBL" id="VDL57282.1"/>
    </source>
</evidence>
<name>A0A0R3SJ51_HYMDI</name>
<evidence type="ECO:0000313" key="2">
    <source>
        <dbReference type="Proteomes" id="UP000274504"/>
    </source>
</evidence>
<reference evidence="1 2" key="2">
    <citation type="submission" date="2018-11" db="EMBL/GenBank/DDBJ databases">
        <authorList>
            <consortium name="Pathogen Informatics"/>
        </authorList>
    </citation>
    <scope>NUCLEOTIDE SEQUENCE [LARGE SCALE GENOMIC DNA]</scope>
</reference>
<gene>
    <name evidence="1" type="ORF">HDID_LOCUS4964</name>
</gene>
<reference evidence="3" key="1">
    <citation type="submission" date="2017-02" db="UniProtKB">
        <authorList>
            <consortium name="WormBaseParasite"/>
        </authorList>
    </citation>
    <scope>IDENTIFICATION</scope>
</reference>
<dbReference type="OrthoDB" id="39497at2759"/>
<dbReference type="AlphaFoldDB" id="A0A0R3SJ51"/>
<proteinExistence type="predicted"/>
<protein>
    <submittedName>
        <fullName evidence="3">Ovule protein</fullName>
    </submittedName>
</protein>
<evidence type="ECO:0000313" key="3">
    <source>
        <dbReference type="WBParaSite" id="HDID_0000496601-mRNA-1"/>
    </source>
</evidence>